<protein>
    <submittedName>
        <fullName evidence="1">Uncharacterized protein</fullName>
    </submittedName>
</protein>
<proteinExistence type="predicted"/>
<dbReference type="Proteomes" id="UP000664369">
    <property type="component" value="Unassembled WGS sequence"/>
</dbReference>
<comment type="caution">
    <text evidence="1">The sequence shown here is derived from an EMBL/GenBank/DDBJ whole genome shotgun (WGS) entry which is preliminary data.</text>
</comment>
<dbReference type="EMBL" id="JAGETZ010000004">
    <property type="protein sequence ID" value="MBO2009613.1"/>
    <property type="molecule type" value="Genomic_DNA"/>
</dbReference>
<sequence length="90" mass="9981">MSVTSYERLRIAHRTLLQHPPTAKALRNLIDELPAHLDGIATTRPALVDVVESSRDYLQRLSNYVATAKHIDEGQVVQGLHRALAPLFGS</sequence>
<keyword evidence="2" id="KW-1185">Reference proteome</keyword>
<reference evidence="1 2" key="1">
    <citation type="submission" date="2021-03" db="EMBL/GenBank/DDBJ databases">
        <authorList>
            <person name="Kim M.K."/>
        </authorList>
    </citation>
    <scope>NUCLEOTIDE SEQUENCE [LARGE SCALE GENOMIC DNA]</scope>
    <source>
        <strain evidence="1 2">BT442</strain>
    </source>
</reference>
<name>A0ABS3QEF5_9BACT</name>
<organism evidence="1 2">
    <name type="scientific">Hymenobacter negativus</name>
    <dbReference type="NCBI Taxonomy" id="2795026"/>
    <lineage>
        <taxon>Bacteria</taxon>
        <taxon>Pseudomonadati</taxon>
        <taxon>Bacteroidota</taxon>
        <taxon>Cytophagia</taxon>
        <taxon>Cytophagales</taxon>
        <taxon>Hymenobacteraceae</taxon>
        <taxon>Hymenobacter</taxon>
    </lineage>
</organism>
<gene>
    <name evidence="1" type="ORF">J4E00_11170</name>
</gene>
<evidence type="ECO:0000313" key="2">
    <source>
        <dbReference type="Proteomes" id="UP000664369"/>
    </source>
</evidence>
<evidence type="ECO:0000313" key="1">
    <source>
        <dbReference type="EMBL" id="MBO2009613.1"/>
    </source>
</evidence>
<accession>A0ABS3QEF5</accession>
<dbReference type="RefSeq" id="WP_208175237.1">
    <property type="nucleotide sequence ID" value="NZ_JAGETZ010000004.1"/>
</dbReference>